<evidence type="ECO:0000256" key="2">
    <source>
        <dbReference type="ARBA" id="ARBA00022679"/>
    </source>
</evidence>
<keyword evidence="7" id="KW-1185">Reference proteome</keyword>
<feature type="compositionally biased region" description="Pro residues" evidence="4">
    <location>
        <begin position="84"/>
        <end position="104"/>
    </location>
</feature>
<dbReference type="AlphaFoldDB" id="A0A2G8S2W2"/>
<evidence type="ECO:0000256" key="1">
    <source>
        <dbReference type="ARBA" id="ARBA00009342"/>
    </source>
</evidence>
<dbReference type="GO" id="GO:0008080">
    <property type="term" value="F:N-acetyltransferase activity"/>
    <property type="evidence" value="ECO:0007669"/>
    <property type="project" value="InterPro"/>
</dbReference>
<evidence type="ECO:0000256" key="4">
    <source>
        <dbReference type="SAM" id="MobiDB-lite"/>
    </source>
</evidence>
<comment type="similarity">
    <text evidence="1">Belongs to the acetyltransferase family. GNAT subfamily.</text>
</comment>
<protein>
    <recommendedName>
        <fullName evidence="5">N-acetyltransferase domain-containing protein</fullName>
    </recommendedName>
</protein>
<organism evidence="6 7">
    <name type="scientific">Ganoderma sinense ZZ0214-1</name>
    <dbReference type="NCBI Taxonomy" id="1077348"/>
    <lineage>
        <taxon>Eukaryota</taxon>
        <taxon>Fungi</taxon>
        <taxon>Dikarya</taxon>
        <taxon>Basidiomycota</taxon>
        <taxon>Agaricomycotina</taxon>
        <taxon>Agaricomycetes</taxon>
        <taxon>Polyporales</taxon>
        <taxon>Polyporaceae</taxon>
        <taxon>Ganoderma</taxon>
    </lineage>
</organism>
<proteinExistence type="inferred from homology"/>
<dbReference type="PROSITE" id="PS51186">
    <property type="entry name" value="GNAT"/>
    <property type="match status" value="1"/>
</dbReference>
<dbReference type="InterPro" id="IPR000182">
    <property type="entry name" value="GNAT_dom"/>
</dbReference>
<feature type="region of interest" description="Disordered" evidence="4">
    <location>
        <begin position="74"/>
        <end position="106"/>
    </location>
</feature>
<comment type="caution">
    <text evidence="6">The sequence shown here is derived from an EMBL/GenBank/DDBJ whole genome shotgun (WGS) entry which is preliminary data.</text>
</comment>
<evidence type="ECO:0000259" key="5">
    <source>
        <dbReference type="PROSITE" id="PS51186"/>
    </source>
</evidence>
<accession>A0A2G8S2W2</accession>
<keyword evidence="3" id="KW-0012">Acyltransferase</keyword>
<dbReference type="OrthoDB" id="5043642at2759"/>
<evidence type="ECO:0000313" key="6">
    <source>
        <dbReference type="EMBL" id="PIL27888.1"/>
    </source>
</evidence>
<feature type="domain" description="N-acetyltransferase" evidence="5">
    <location>
        <begin position="130"/>
        <end position="225"/>
    </location>
</feature>
<dbReference type="Pfam" id="PF13302">
    <property type="entry name" value="Acetyltransf_3"/>
    <property type="match status" value="1"/>
</dbReference>
<dbReference type="EMBL" id="AYKW01000033">
    <property type="protein sequence ID" value="PIL27888.1"/>
    <property type="molecule type" value="Genomic_DNA"/>
</dbReference>
<dbReference type="InterPro" id="IPR039135">
    <property type="entry name" value="NAT9-like"/>
</dbReference>
<dbReference type="InterPro" id="IPR016181">
    <property type="entry name" value="Acyl_CoA_acyltransferase"/>
</dbReference>
<dbReference type="PANTHER" id="PTHR13256:SF16">
    <property type="entry name" value="ALPHA_BETA-TUBULIN-N-ACETYLTRANSFERASE 9"/>
    <property type="match status" value="1"/>
</dbReference>
<keyword evidence="2" id="KW-0808">Transferase</keyword>
<evidence type="ECO:0000313" key="7">
    <source>
        <dbReference type="Proteomes" id="UP000230002"/>
    </source>
</evidence>
<gene>
    <name evidence="6" type="ORF">GSI_10010</name>
</gene>
<sequence length="239" mass="26897">MKANERTVIVHPDVVLVPYREEHVARYHEWMTSKELRELTASELLTLEEEYEMQRKWQQDEDKLTFILLLATPGSSDPERPPFTSDPPPPQQQDPRPVALPGPGPKLAASQLATLPMIGDVNLFFKGARGTAGEEDDDDFEVEVEIMIAEPAYRRRGIAFAALQLMLSYATDAASPSPLPIPRERLVARIGEKNEASIRLFEKLGFTVTKRVAVFEEVELRFTDANKAWMKGSVHVLDG</sequence>
<reference evidence="6 7" key="1">
    <citation type="journal article" date="2015" name="Sci. Rep.">
        <title>Chromosome-level genome map provides insights into diverse defense mechanisms in the medicinal fungus Ganoderma sinense.</title>
        <authorList>
            <person name="Zhu Y."/>
            <person name="Xu J."/>
            <person name="Sun C."/>
            <person name="Zhou S."/>
            <person name="Xu H."/>
            <person name="Nelson D.R."/>
            <person name="Qian J."/>
            <person name="Song J."/>
            <person name="Luo H."/>
            <person name="Xiang L."/>
            <person name="Li Y."/>
            <person name="Xu Z."/>
            <person name="Ji A."/>
            <person name="Wang L."/>
            <person name="Lu S."/>
            <person name="Hayward A."/>
            <person name="Sun W."/>
            <person name="Li X."/>
            <person name="Schwartz D.C."/>
            <person name="Wang Y."/>
            <person name="Chen S."/>
        </authorList>
    </citation>
    <scope>NUCLEOTIDE SEQUENCE [LARGE SCALE GENOMIC DNA]</scope>
    <source>
        <strain evidence="6 7">ZZ0214-1</strain>
    </source>
</reference>
<dbReference type="Gene3D" id="3.40.630.30">
    <property type="match status" value="1"/>
</dbReference>
<dbReference type="SUPFAM" id="SSF55729">
    <property type="entry name" value="Acyl-CoA N-acyltransferases (Nat)"/>
    <property type="match status" value="1"/>
</dbReference>
<dbReference type="PANTHER" id="PTHR13256">
    <property type="entry name" value="N-ACETYLTRANSFERASE 9"/>
    <property type="match status" value="1"/>
</dbReference>
<evidence type="ECO:0000256" key="3">
    <source>
        <dbReference type="ARBA" id="ARBA00023315"/>
    </source>
</evidence>
<dbReference type="Proteomes" id="UP000230002">
    <property type="component" value="Unassembled WGS sequence"/>
</dbReference>
<name>A0A2G8S2W2_9APHY</name>